<dbReference type="EC" id="6.3.4.20" evidence="9 11"/>
<gene>
    <name evidence="11" type="primary">queC</name>
    <name evidence="12" type="ORF">Ldro_1722</name>
</gene>
<comment type="catalytic activity">
    <reaction evidence="10 11">
        <text>7-carboxy-7-carbaguanine + NH4(+) + 2 ATP = 7-cyano-7-carbaguanine + 2 AMP + 2 diphosphate + 2 H(+)</text>
        <dbReference type="Rhea" id="RHEA:27982"/>
        <dbReference type="ChEBI" id="CHEBI:15378"/>
        <dbReference type="ChEBI" id="CHEBI:28938"/>
        <dbReference type="ChEBI" id="CHEBI:30616"/>
        <dbReference type="ChEBI" id="CHEBI:33019"/>
        <dbReference type="ChEBI" id="CHEBI:45075"/>
        <dbReference type="ChEBI" id="CHEBI:61036"/>
        <dbReference type="ChEBI" id="CHEBI:456215"/>
        <dbReference type="EC" id="6.3.4.20"/>
    </reaction>
</comment>
<evidence type="ECO:0000256" key="11">
    <source>
        <dbReference type="HAMAP-Rule" id="MF_01633"/>
    </source>
</evidence>
<evidence type="ECO:0000313" key="12">
    <source>
        <dbReference type="EMBL" id="KTC88103.1"/>
    </source>
</evidence>
<sequence>MKKAVILLSGGLDSTTCLAIAKAESFECHALSFAYGQRHSAELAAARRVASHFRVAEHRIINLDLGQLGGSALTDESIQVPDYSASEEIPVTYVPARNTVFLSYALGYAEIIGARDIFIGVSSVDYSHYPDCRPEYISAFQAVANLATKAGVEGDYIQLHAPLQDLSKAETILLGSKLGVNYSLTVSCYQASDNGSACGRCDSCCFRKQGFETAGLADPTFYA</sequence>
<dbReference type="OrthoDB" id="9789567at2"/>
<dbReference type="InterPro" id="IPR018317">
    <property type="entry name" value="QueC"/>
</dbReference>
<dbReference type="Gene3D" id="3.40.50.620">
    <property type="entry name" value="HUPs"/>
    <property type="match status" value="1"/>
</dbReference>
<evidence type="ECO:0000256" key="1">
    <source>
        <dbReference type="ARBA" id="ARBA00005061"/>
    </source>
</evidence>
<feature type="binding site" evidence="11">
    <location>
        <position position="201"/>
    </location>
    <ligand>
        <name>Zn(2+)</name>
        <dbReference type="ChEBI" id="CHEBI:29105"/>
    </ligand>
</feature>
<dbReference type="PANTHER" id="PTHR42914">
    <property type="entry name" value="7-CYANO-7-DEAZAGUANINE SYNTHASE"/>
    <property type="match status" value="1"/>
</dbReference>
<evidence type="ECO:0000256" key="4">
    <source>
        <dbReference type="ARBA" id="ARBA00022741"/>
    </source>
</evidence>
<evidence type="ECO:0000256" key="9">
    <source>
        <dbReference type="ARBA" id="ARBA00039149"/>
    </source>
</evidence>
<evidence type="ECO:0000256" key="3">
    <source>
        <dbReference type="ARBA" id="ARBA00022723"/>
    </source>
</evidence>
<evidence type="ECO:0000256" key="6">
    <source>
        <dbReference type="ARBA" id="ARBA00022833"/>
    </source>
</evidence>
<evidence type="ECO:0000256" key="10">
    <source>
        <dbReference type="ARBA" id="ARBA00047890"/>
    </source>
</evidence>
<evidence type="ECO:0000256" key="7">
    <source>
        <dbReference type="ARBA" id="ARBA00022840"/>
    </source>
</evidence>
<keyword evidence="2 11" id="KW-0436">Ligase</keyword>
<dbReference type="EMBL" id="LNXY01000020">
    <property type="protein sequence ID" value="KTC88103.1"/>
    <property type="molecule type" value="Genomic_DNA"/>
</dbReference>
<feature type="binding site" evidence="11">
    <location>
        <position position="204"/>
    </location>
    <ligand>
        <name>Zn(2+)</name>
        <dbReference type="ChEBI" id="CHEBI:29105"/>
    </ligand>
</feature>
<feature type="binding site" evidence="11">
    <location>
        <begin position="8"/>
        <end position="18"/>
    </location>
    <ligand>
        <name>ATP</name>
        <dbReference type="ChEBI" id="CHEBI:30616"/>
    </ligand>
</feature>
<evidence type="ECO:0000256" key="5">
    <source>
        <dbReference type="ARBA" id="ARBA00022785"/>
    </source>
</evidence>
<dbReference type="Proteomes" id="UP000054736">
    <property type="component" value="Unassembled WGS sequence"/>
</dbReference>
<dbReference type="SUPFAM" id="SSF52402">
    <property type="entry name" value="Adenine nucleotide alpha hydrolases-like"/>
    <property type="match status" value="1"/>
</dbReference>
<reference evidence="12 13" key="1">
    <citation type="submission" date="2015-11" db="EMBL/GenBank/DDBJ databases">
        <title>Genomic analysis of 38 Legionella species identifies large and diverse effector repertoires.</title>
        <authorList>
            <person name="Burstein D."/>
            <person name="Amaro F."/>
            <person name="Zusman T."/>
            <person name="Lifshitz Z."/>
            <person name="Cohen O."/>
            <person name="Gilbert J.A."/>
            <person name="Pupko T."/>
            <person name="Shuman H.A."/>
            <person name="Segal G."/>
        </authorList>
    </citation>
    <scope>NUCLEOTIDE SEQUENCE [LARGE SCALE GENOMIC DNA]</scope>
    <source>
        <strain evidence="12 13">ATCC 700990</strain>
    </source>
</reference>
<keyword evidence="4 11" id="KW-0547">Nucleotide-binding</keyword>
<name>A0A0W0SXL1_9GAMM</name>
<dbReference type="UniPathway" id="UPA00391"/>
<dbReference type="PATRIC" id="fig|1212489.4.peg.1822"/>
<evidence type="ECO:0000256" key="2">
    <source>
        <dbReference type="ARBA" id="ARBA00022598"/>
    </source>
</evidence>
<comment type="pathway">
    <text evidence="1 11">Purine metabolism; 7-cyano-7-deazaguanine biosynthesis.</text>
</comment>
<dbReference type="GO" id="GO:0016879">
    <property type="term" value="F:ligase activity, forming carbon-nitrogen bonds"/>
    <property type="evidence" value="ECO:0007669"/>
    <property type="project" value="UniProtKB-UniRule"/>
</dbReference>
<dbReference type="Pfam" id="PF06508">
    <property type="entry name" value="QueC"/>
    <property type="match status" value="1"/>
</dbReference>
<comment type="cofactor">
    <cofactor evidence="11">
        <name>Zn(2+)</name>
        <dbReference type="ChEBI" id="CHEBI:29105"/>
    </cofactor>
    <text evidence="11">Binds 1 zinc ion per subunit.</text>
</comment>
<keyword evidence="3 11" id="KW-0479">Metal-binding</keyword>
<feature type="binding site" evidence="11">
    <location>
        <position position="198"/>
    </location>
    <ligand>
        <name>Zn(2+)</name>
        <dbReference type="ChEBI" id="CHEBI:29105"/>
    </ligand>
</feature>
<dbReference type="CDD" id="cd01995">
    <property type="entry name" value="QueC-like"/>
    <property type="match status" value="1"/>
</dbReference>
<dbReference type="AlphaFoldDB" id="A0A0W0SXL1"/>
<feature type="binding site" evidence="11">
    <location>
        <position position="188"/>
    </location>
    <ligand>
        <name>Zn(2+)</name>
        <dbReference type="ChEBI" id="CHEBI:29105"/>
    </ligand>
</feature>
<dbReference type="NCBIfam" id="TIGR00364">
    <property type="entry name" value="7-cyano-7-deazaguanine synthase QueC"/>
    <property type="match status" value="1"/>
</dbReference>
<proteinExistence type="inferred from homology"/>
<protein>
    <recommendedName>
        <fullName evidence="9 11">7-cyano-7-deazaguanine synthase</fullName>
        <ecNumber evidence="9 11">6.3.4.20</ecNumber>
    </recommendedName>
    <alternativeName>
        <fullName evidence="11">7-cyano-7-carbaguanine synthase</fullName>
    </alternativeName>
    <alternativeName>
        <fullName evidence="11">PreQ(0) synthase</fullName>
    </alternativeName>
    <alternativeName>
        <fullName evidence="11">Queuosine biosynthesis protein QueC</fullName>
    </alternativeName>
</protein>
<dbReference type="PIRSF" id="PIRSF006293">
    <property type="entry name" value="ExsB"/>
    <property type="match status" value="1"/>
</dbReference>
<comment type="similarity">
    <text evidence="8 11">Belongs to the QueC family.</text>
</comment>
<evidence type="ECO:0000313" key="13">
    <source>
        <dbReference type="Proteomes" id="UP000054736"/>
    </source>
</evidence>
<keyword evidence="13" id="KW-1185">Reference proteome</keyword>
<dbReference type="InterPro" id="IPR014729">
    <property type="entry name" value="Rossmann-like_a/b/a_fold"/>
</dbReference>
<dbReference type="STRING" id="1212489.Ldro_1722"/>
<dbReference type="GO" id="GO:0005524">
    <property type="term" value="F:ATP binding"/>
    <property type="evidence" value="ECO:0007669"/>
    <property type="project" value="UniProtKB-UniRule"/>
</dbReference>
<keyword evidence="6 11" id="KW-0862">Zinc</keyword>
<dbReference type="HAMAP" id="MF_01633">
    <property type="entry name" value="QueC"/>
    <property type="match status" value="1"/>
</dbReference>
<evidence type="ECO:0000256" key="8">
    <source>
        <dbReference type="ARBA" id="ARBA00037993"/>
    </source>
</evidence>
<comment type="function">
    <text evidence="11">Catalyzes the ATP-dependent conversion of 7-carboxy-7-deazaguanine (CDG) to 7-cyano-7-deazaguanine (preQ(0)).</text>
</comment>
<comment type="caution">
    <text evidence="12">The sequence shown here is derived from an EMBL/GenBank/DDBJ whole genome shotgun (WGS) entry which is preliminary data.</text>
</comment>
<keyword evidence="7 11" id="KW-0067">ATP-binding</keyword>
<dbReference type="GO" id="GO:0008270">
    <property type="term" value="F:zinc ion binding"/>
    <property type="evidence" value="ECO:0007669"/>
    <property type="project" value="UniProtKB-UniRule"/>
</dbReference>
<dbReference type="RefSeq" id="WP_058495996.1">
    <property type="nucleotide sequence ID" value="NZ_CAAAIU010000026.1"/>
</dbReference>
<dbReference type="PANTHER" id="PTHR42914:SF1">
    <property type="entry name" value="7-CYANO-7-DEAZAGUANINE SYNTHASE"/>
    <property type="match status" value="1"/>
</dbReference>
<accession>A0A0W0SXL1</accession>
<dbReference type="GO" id="GO:0008616">
    <property type="term" value="P:tRNA queuosine(34) biosynthetic process"/>
    <property type="evidence" value="ECO:0007669"/>
    <property type="project" value="UniProtKB-UniRule"/>
</dbReference>
<organism evidence="12 13">
    <name type="scientific">Legionella drozanskii LLAP-1</name>
    <dbReference type="NCBI Taxonomy" id="1212489"/>
    <lineage>
        <taxon>Bacteria</taxon>
        <taxon>Pseudomonadati</taxon>
        <taxon>Pseudomonadota</taxon>
        <taxon>Gammaproteobacteria</taxon>
        <taxon>Legionellales</taxon>
        <taxon>Legionellaceae</taxon>
        <taxon>Legionella</taxon>
    </lineage>
</organism>
<keyword evidence="5 11" id="KW-0671">Queuosine biosynthesis</keyword>